<keyword evidence="2" id="KW-1185">Reference proteome</keyword>
<gene>
    <name evidence="1" type="ORF">OESDEN_05171</name>
</gene>
<accession>A0A0B1TBE0</accession>
<organism evidence="1 2">
    <name type="scientific">Oesophagostomum dentatum</name>
    <name type="common">Nodular worm</name>
    <dbReference type="NCBI Taxonomy" id="61180"/>
    <lineage>
        <taxon>Eukaryota</taxon>
        <taxon>Metazoa</taxon>
        <taxon>Ecdysozoa</taxon>
        <taxon>Nematoda</taxon>
        <taxon>Chromadorea</taxon>
        <taxon>Rhabditida</taxon>
        <taxon>Rhabditina</taxon>
        <taxon>Rhabditomorpha</taxon>
        <taxon>Strongyloidea</taxon>
        <taxon>Strongylidae</taxon>
        <taxon>Oesophagostomum</taxon>
    </lineage>
</organism>
<dbReference type="Proteomes" id="UP000053660">
    <property type="component" value="Unassembled WGS sequence"/>
</dbReference>
<dbReference type="EMBL" id="KN550159">
    <property type="protein sequence ID" value="KHJ94893.1"/>
    <property type="molecule type" value="Genomic_DNA"/>
</dbReference>
<proteinExistence type="predicted"/>
<protein>
    <submittedName>
        <fullName evidence="1">Uncharacterized protein</fullName>
    </submittedName>
</protein>
<name>A0A0B1TBE0_OESDE</name>
<sequence>MIEVSDNPALISNINRKEEPIRILFDAPIFVQVANTRGDGDTLALGLFFRYPGRNEQREAANYSFSFTVHEKRLRDVAPDASEIIGNIQFHSIYGLARLISIYEREKADEHRRFLMLDPAYEFLTVTGVRKAFTFFKNCCDHASARRGTHFPVEQLNQVNDESVKFAKVNSWDSIAAASIPNEVLLLAPDGIRTIQTALKLTMSKDLKGATYTKLKEAAVHLQSMETKTCVLTGPTADA</sequence>
<reference evidence="1 2" key="1">
    <citation type="submission" date="2014-03" db="EMBL/GenBank/DDBJ databases">
        <title>Draft genome of the hookworm Oesophagostomum dentatum.</title>
        <authorList>
            <person name="Mitreva M."/>
        </authorList>
    </citation>
    <scope>NUCLEOTIDE SEQUENCE [LARGE SCALE GENOMIC DNA]</scope>
    <source>
        <strain evidence="1 2">OD-Hann</strain>
    </source>
</reference>
<evidence type="ECO:0000313" key="1">
    <source>
        <dbReference type="EMBL" id="KHJ94893.1"/>
    </source>
</evidence>
<evidence type="ECO:0000313" key="2">
    <source>
        <dbReference type="Proteomes" id="UP000053660"/>
    </source>
</evidence>
<dbReference type="AlphaFoldDB" id="A0A0B1TBE0"/>
<dbReference type="OrthoDB" id="5863995at2759"/>